<dbReference type="Proteomes" id="UP000318801">
    <property type="component" value="Unassembled WGS sequence"/>
</dbReference>
<evidence type="ECO:0000313" key="3">
    <source>
        <dbReference type="EMBL" id="TPW31028.1"/>
    </source>
</evidence>
<organism evidence="3 4">
    <name type="scientific">Martelella alba</name>
    <dbReference type="NCBI Taxonomy" id="2590451"/>
    <lineage>
        <taxon>Bacteria</taxon>
        <taxon>Pseudomonadati</taxon>
        <taxon>Pseudomonadota</taxon>
        <taxon>Alphaproteobacteria</taxon>
        <taxon>Hyphomicrobiales</taxon>
        <taxon>Aurantimonadaceae</taxon>
        <taxon>Martelella</taxon>
    </lineage>
</organism>
<dbReference type="Pfam" id="PF18557">
    <property type="entry name" value="NepR"/>
    <property type="match status" value="1"/>
</dbReference>
<proteinExistence type="predicted"/>
<accession>A0A506UBS6</accession>
<feature type="domain" description="Anti-sigma factor NepR" evidence="2">
    <location>
        <begin position="22"/>
        <end position="55"/>
    </location>
</feature>
<sequence length="64" mass="7081">MKKTIGLQKGMMMPGASDDPNEAISRRLKALYSSIEQEDIPDRFLDLLEKLDAAEEAARSAKEG</sequence>
<dbReference type="AlphaFoldDB" id="A0A506UBS6"/>
<dbReference type="EMBL" id="VHLG01000004">
    <property type="protein sequence ID" value="TPW31028.1"/>
    <property type="molecule type" value="Genomic_DNA"/>
</dbReference>
<protein>
    <recommendedName>
        <fullName evidence="2">Anti-sigma factor NepR domain-containing protein</fullName>
    </recommendedName>
</protein>
<comment type="caution">
    <text evidence="3">The sequence shown here is derived from an EMBL/GenBank/DDBJ whole genome shotgun (WGS) entry which is preliminary data.</text>
</comment>
<evidence type="ECO:0000256" key="1">
    <source>
        <dbReference type="SAM" id="MobiDB-lite"/>
    </source>
</evidence>
<evidence type="ECO:0000313" key="4">
    <source>
        <dbReference type="Proteomes" id="UP000318801"/>
    </source>
</evidence>
<keyword evidence="4" id="KW-1185">Reference proteome</keyword>
<dbReference type="InterPro" id="IPR041649">
    <property type="entry name" value="NepR"/>
</dbReference>
<name>A0A506UBS6_9HYPH</name>
<gene>
    <name evidence="3" type="ORF">FJU08_10250</name>
</gene>
<evidence type="ECO:0000259" key="2">
    <source>
        <dbReference type="Pfam" id="PF18557"/>
    </source>
</evidence>
<dbReference type="OrthoDB" id="8454456at2"/>
<reference evidence="3 4" key="1">
    <citation type="submission" date="2019-06" db="EMBL/GenBank/DDBJ databases">
        <authorList>
            <person name="Li M."/>
        </authorList>
    </citation>
    <scope>NUCLEOTIDE SEQUENCE [LARGE SCALE GENOMIC DNA]</scope>
    <source>
        <strain evidence="3 4">BGMRC2036</strain>
    </source>
</reference>
<feature type="region of interest" description="Disordered" evidence="1">
    <location>
        <begin position="1"/>
        <end position="21"/>
    </location>
</feature>